<dbReference type="InterPro" id="IPR013783">
    <property type="entry name" value="Ig-like_fold"/>
</dbReference>
<proteinExistence type="predicted"/>
<accession>A0ABT3G2A1</accession>
<keyword evidence="1" id="KW-0732">Signal</keyword>
<dbReference type="RefSeq" id="WP_264513154.1">
    <property type="nucleotide sequence ID" value="NZ_JAPDDR010000004.1"/>
</dbReference>
<dbReference type="Proteomes" id="UP001165653">
    <property type="component" value="Unassembled WGS sequence"/>
</dbReference>
<comment type="caution">
    <text evidence="2">The sequence shown here is derived from an EMBL/GenBank/DDBJ whole genome shotgun (WGS) entry which is preliminary data.</text>
</comment>
<keyword evidence="3" id="KW-1185">Reference proteome</keyword>
<gene>
    <name evidence="2" type="ORF">OJ996_08695</name>
</gene>
<dbReference type="Pfam" id="PF05345">
    <property type="entry name" value="He_PIG"/>
    <property type="match status" value="1"/>
</dbReference>
<dbReference type="Gene3D" id="2.60.40.10">
    <property type="entry name" value="Immunoglobulins"/>
    <property type="match status" value="1"/>
</dbReference>
<feature type="signal peptide" evidence="1">
    <location>
        <begin position="1"/>
        <end position="25"/>
    </location>
</feature>
<dbReference type="EMBL" id="JAPDDR010000004">
    <property type="protein sequence ID" value="MCW1913651.1"/>
    <property type="molecule type" value="Genomic_DNA"/>
</dbReference>
<evidence type="ECO:0000313" key="2">
    <source>
        <dbReference type="EMBL" id="MCW1913651.1"/>
    </source>
</evidence>
<dbReference type="SUPFAM" id="SSF49313">
    <property type="entry name" value="Cadherin-like"/>
    <property type="match status" value="1"/>
</dbReference>
<name>A0ABT3G2A1_9BACT</name>
<protein>
    <submittedName>
        <fullName evidence="2">Ig domain-containing protein</fullName>
    </submittedName>
</protein>
<evidence type="ECO:0000313" key="3">
    <source>
        <dbReference type="Proteomes" id="UP001165653"/>
    </source>
</evidence>
<evidence type="ECO:0000256" key="1">
    <source>
        <dbReference type="SAM" id="SignalP"/>
    </source>
</evidence>
<organism evidence="2 3">
    <name type="scientific">Luteolibacter rhizosphaerae</name>
    <dbReference type="NCBI Taxonomy" id="2989719"/>
    <lineage>
        <taxon>Bacteria</taxon>
        <taxon>Pseudomonadati</taxon>
        <taxon>Verrucomicrobiota</taxon>
        <taxon>Verrucomicrobiia</taxon>
        <taxon>Verrucomicrobiales</taxon>
        <taxon>Verrucomicrobiaceae</taxon>
        <taxon>Luteolibacter</taxon>
    </lineage>
</organism>
<reference evidence="2" key="1">
    <citation type="submission" date="2022-10" db="EMBL/GenBank/DDBJ databases">
        <title>Luteolibacter sp. GHJ8, whole genome shotgun sequencing project.</title>
        <authorList>
            <person name="Zhao G."/>
            <person name="Shen L."/>
        </authorList>
    </citation>
    <scope>NUCLEOTIDE SEQUENCE</scope>
    <source>
        <strain evidence="2">GHJ8</strain>
    </source>
</reference>
<sequence length="675" mass="70296">MKPTSRRISCGLLALSLFSLMEARAGLIATLDASSLDVLPDATVVLNYVAPLTQGSGAAEITVPGAWTNSLTINSAVVLQELKAFQGNGRVKMDVSMAAPPAGWFQIHVAFQGDGLGWTQINDVMGSGTAFDGTIELDFSQLNLAGVPEAPTWGQMILMTNTGQPHTVKIDNIRVVSPEAPKPAVAYVFDTTTEGYGKPAAAYSPLFGGSLAVTSPVDSWEWHTDRSGMGVEMTAKLQEAATNGGHFSVDVFGPAGSLAGFTFSAFIQPWNTWAWSQTDLTVAALAVEPLEGGMEVARVRVPISAFGATLTSQPGYNHGFGFQRPPGTTIYFDNVMVTPSASRKIDFATGLENFVQEAGSTVAHVAAPGSGALHMETPEDPAWGARAFFSSEAGGKVAEMHASLQKAAVTGGTLRFKIYEPYLIDKTENFTGMYVSVGLNGTEPQLLEPLWVGADEFTEGAADATPPGFVRTVSIPLYPAGSTQIDGFVLSQNAGVYEFMVGTNMSGAGLAGLYLDDFEIVAPADPAIIHLPTLPNGNGGIIGRVLTNSEGDCSYAAVNLPPGVVINPATGLVTGAPTQDGNYEITFSVTSGGVTASESVVWVVSSGASGVVITSFTRSGGSVTLTWSGSTAVTVQRSTTMTAGSWEAISTADADGTHTDSSPPAGRAFYRVLTP</sequence>
<dbReference type="InterPro" id="IPR015919">
    <property type="entry name" value="Cadherin-like_sf"/>
</dbReference>
<feature type="chain" id="PRO_5045564034" evidence="1">
    <location>
        <begin position="26"/>
        <end position="675"/>
    </location>
</feature>